<dbReference type="Gene3D" id="3.20.20.190">
    <property type="entry name" value="Phosphatidylinositol (PI) phosphodiesterase"/>
    <property type="match status" value="2"/>
</dbReference>
<dbReference type="PANTHER" id="PTHR43620">
    <property type="entry name" value="GLYCEROPHOSPHORYL DIESTER PHOSPHODIESTERASE"/>
    <property type="match status" value="1"/>
</dbReference>
<feature type="domain" description="GP-PDE" evidence="8">
    <location>
        <begin position="106"/>
        <end position="403"/>
    </location>
</feature>
<evidence type="ECO:0000256" key="4">
    <source>
        <dbReference type="ARBA" id="ARBA00022801"/>
    </source>
</evidence>
<keyword evidence="4 9" id="KW-0378">Hydrolase</keyword>
<name>A0A2G9GUW6_9LAMI</name>
<dbReference type="EC" id="3.1.4.46" evidence="1"/>
<keyword evidence="2" id="KW-0732">Signal</keyword>
<keyword evidence="5" id="KW-0325">Glycoprotein</keyword>
<dbReference type="InterPro" id="IPR017946">
    <property type="entry name" value="PLC-like_Pdiesterase_TIM-brl"/>
</dbReference>
<feature type="domain" description="GP-PDE" evidence="8">
    <location>
        <begin position="1"/>
        <end position="91"/>
    </location>
</feature>
<dbReference type="AlphaFoldDB" id="A0A2G9GUW6"/>
<dbReference type="Pfam" id="PF03009">
    <property type="entry name" value="GDPD"/>
    <property type="match status" value="1"/>
</dbReference>
<dbReference type="GO" id="GO:0006071">
    <property type="term" value="P:glycerol metabolic process"/>
    <property type="evidence" value="ECO:0007669"/>
    <property type="project" value="UniProtKB-KW"/>
</dbReference>
<proteinExistence type="predicted"/>
<dbReference type="STRING" id="429701.A0A2G9GUW6"/>
<dbReference type="GO" id="GO:0008889">
    <property type="term" value="F:glycerophosphodiester phosphodiesterase activity"/>
    <property type="evidence" value="ECO:0007669"/>
    <property type="project" value="UniProtKB-EC"/>
</dbReference>
<evidence type="ECO:0000256" key="1">
    <source>
        <dbReference type="ARBA" id="ARBA00012247"/>
    </source>
</evidence>
<evidence type="ECO:0000256" key="6">
    <source>
        <dbReference type="ARBA" id="ARBA00047512"/>
    </source>
</evidence>
<comment type="catalytic activity">
    <reaction evidence="6">
        <text>a sn-glycero-3-phosphodiester + H2O = an alcohol + sn-glycerol 3-phosphate + H(+)</text>
        <dbReference type="Rhea" id="RHEA:12969"/>
        <dbReference type="ChEBI" id="CHEBI:15377"/>
        <dbReference type="ChEBI" id="CHEBI:15378"/>
        <dbReference type="ChEBI" id="CHEBI:30879"/>
        <dbReference type="ChEBI" id="CHEBI:57597"/>
        <dbReference type="ChEBI" id="CHEBI:83408"/>
        <dbReference type="EC" id="3.1.4.46"/>
    </reaction>
</comment>
<comment type="caution">
    <text evidence="9">The sequence shown here is derived from an EMBL/GenBank/DDBJ whole genome shotgun (WGS) entry which is preliminary data.</text>
</comment>
<evidence type="ECO:0000313" key="10">
    <source>
        <dbReference type="Proteomes" id="UP000231279"/>
    </source>
</evidence>
<reference evidence="10" key="1">
    <citation type="journal article" date="2018" name="Gigascience">
        <title>Genome assembly of the Pink Ipe (Handroanthus impetiginosus, Bignoniaceae), a highly valued, ecologically keystone Neotropical timber forest tree.</title>
        <authorList>
            <person name="Silva-Junior O.B."/>
            <person name="Grattapaglia D."/>
            <person name="Novaes E."/>
            <person name="Collevatti R.G."/>
        </authorList>
    </citation>
    <scope>NUCLEOTIDE SEQUENCE [LARGE SCALE GENOMIC DNA]</scope>
    <source>
        <strain evidence="10">cv. UFG-1</strain>
    </source>
</reference>
<dbReference type="PANTHER" id="PTHR43620:SF44">
    <property type="entry name" value="GLYCEROPHOSPHODIESTER PHOSPHODIESTERASE GDPDL6-RELATED"/>
    <property type="match status" value="1"/>
</dbReference>
<feature type="region of interest" description="Disordered" evidence="7">
    <location>
        <begin position="449"/>
        <end position="473"/>
    </location>
</feature>
<evidence type="ECO:0000256" key="7">
    <source>
        <dbReference type="SAM" id="MobiDB-lite"/>
    </source>
</evidence>
<evidence type="ECO:0000259" key="8">
    <source>
        <dbReference type="PROSITE" id="PS51704"/>
    </source>
</evidence>
<dbReference type="GO" id="GO:0006629">
    <property type="term" value="P:lipid metabolic process"/>
    <property type="evidence" value="ECO:0007669"/>
    <property type="project" value="InterPro"/>
</dbReference>
<dbReference type="SUPFAM" id="SSF51695">
    <property type="entry name" value="PLC-like phosphodiesterases"/>
    <property type="match status" value="2"/>
</dbReference>
<dbReference type="Proteomes" id="UP000231279">
    <property type="component" value="Unassembled WGS sequence"/>
</dbReference>
<protein>
    <recommendedName>
        <fullName evidence="1">glycerophosphodiester phosphodiesterase</fullName>
        <ecNumber evidence="1">3.1.4.46</ecNumber>
    </recommendedName>
</protein>
<dbReference type="EMBL" id="NKXS01003617">
    <property type="protein sequence ID" value="PIN09066.1"/>
    <property type="molecule type" value="Genomic_DNA"/>
</dbReference>
<evidence type="ECO:0000313" key="9">
    <source>
        <dbReference type="EMBL" id="PIN09066.1"/>
    </source>
</evidence>
<dbReference type="InterPro" id="IPR030395">
    <property type="entry name" value="GP_PDE_dom"/>
</dbReference>
<gene>
    <name evidence="9" type="ORF">CDL12_18353</name>
</gene>
<dbReference type="PROSITE" id="PS51704">
    <property type="entry name" value="GP_PDE"/>
    <property type="match status" value="2"/>
</dbReference>
<evidence type="ECO:0000256" key="3">
    <source>
        <dbReference type="ARBA" id="ARBA00022798"/>
    </source>
</evidence>
<evidence type="ECO:0000256" key="2">
    <source>
        <dbReference type="ARBA" id="ARBA00022729"/>
    </source>
</evidence>
<keyword evidence="10" id="KW-1185">Reference proteome</keyword>
<keyword evidence="3" id="KW-0319">Glycerol metabolism</keyword>
<dbReference type="OrthoDB" id="1058301at2759"/>
<feature type="compositionally biased region" description="Polar residues" evidence="7">
    <location>
        <begin position="451"/>
        <end position="464"/>
    </location>
</feature>
<accession>A0A2G9GUW6</accession>
<evidence type="ECO:0000256" key="5">
    <source>
        <dbReference type="ARBA" id="ARBA00023180"/>
    </source>
</evidence>
<dbReference type="FunFam" id="3.20.20.190:FF:000011">
    <property type="entry name" value="Glycerophosphodiester phosphodiesterase GDPDL3"/>
    <property type="match status" value="1"/>
</dbReference>
<sequence>MIKSFASGIVVPKEYIWPVNKARILQPATTLVQDAHKAGLSVFASGFANDNFLSYNYSYDPAREYLQFIDNSQFSVDGLLSEFPSTASEAIGCLPQDKNASRAIKSLIISHNGASGDFPAATDLAYQKAIDDGADIIDCSVQLSKDGVAFCSDRPDLMKTTTAATLFIDRSTNVPEIQTADGIFSFDLEWSEIQSLKPQIESFFEGDLVRNTANKNAGKFVTLSEFLELAKTRAVPGVLIYIQNAAYLSSAKGLDIVGTVSTALSNATLDKQSTQKVLIQSDDSSVLLKFKDNPNYQRVFYLKESISGAPDQVAKEVKKYADAIFVHRDAIVVASNNFAFNFTKTVPALQAANVSVYVGILKNEFENLIFDYLSDPYVELSTFNSQKVDGFVTDYPATANFFARSSCATNGSAYSIKPVEPGFFYVPDPVAEPPLLSTADVVDPPLPAIAKNSTADSPSESQHQAPPPKPSSASIVVGTQSLFFATMLALLTIYV</sequence>
<organism evidence="9 10">
    <name type="scientific">Handroanthus impetiginosus</name>
    <dbReference type="NCBI Taxonomy" id="429701"/>
    <lineage>
        <taxon>Eukaryota</taxon>
        <taxon>Viridiplantae</taxon>
        <taxon>Streptophyta</taxon>
        <taxon>Embryophyta</taxon>
        <taxon>Tracheophyta</taxon>
        <taxon>Spermatophyta</taxon>
        <taxon>Magnoliopsida</taxon>
        <taxon>eudicotyledons</taxon>
        <taxon>Gunneridae</taxon>
        <taxon>Pentapetalae</taxon>
        <taxon>asterids</taxon>
        <taxon>lamiids</taxon>
        <taxon>Lamiales</taxon>
        <taxon>Bignoniaceae</taxon>
        <taxon>Crescentiina</taxon>
        <taxon>Tabebuia alliance</taxon>
        <taxon>Handroanthus</taxon>
    </lineage>
</organism>